<evidence type="ECO:0000313" key="1">
    <source>
        <dbReference type="EMBL" id="VDS06760.1"/>
    </source>
</evidence>
<dbReference type="RefSeq" id="WP_126152272.1">
    <property type="nucleotide sequence ID" value="NZ_JBHTMH010000001.1"/>
</dbReference>
<dbReference type="EMBL" id="UZWD01000073">
    <property type="protein sequence ID" value="VDS06760.1"/>
    <property type="molecule type" value="Genomic_DNA"/>
</dbReference>
<evidence type="ECO:0008006" key="3">
    <source>
        <dbReference type="Google" id="ProtNLM"/>
    </source>
</evidence>
<dbReference type="OrthoDB" id="7949975at2"/>
<gene>
    <name evidence="1" type="ORF">DEVEQU_03925</name>
</gene>
<evidence type="ECO:0000313" key="2">
    <source>
        <dbReference type="Proteomes" id="UP000268844"/>
    </source>
</evidence>
<dbReference type="Proteomes" id="UP000268844">
    <property type="component" value="Unassembled WGS sequence"/>
</dbReference>
<keyword evidence="2" id="KW-1185">Reference proteome</keyword>
<organism evidence="1 2">
    <name type="scientific">Devosia equisanguinis</name>
    <dbReference type="NCBI Taxonomy" id="2490941"/>
    <lineage>
        <taxon>Bacteria</taxon>
        <taxon>Pseudomonadati</taxon>
        <taxon>Pseudomonadota</taxon>
        <taxon>Alphaproteobacteria</taxon>
        <taxon>Hyphomicrobiales</taxon>
        <taxon>Devosiaceae</taxon>
        <taxon>Devosia</taxon>
    </lineage>
</organism>
<reference evidence="1 2" key="1">
    <citation type="submission" date="2018-12" db="EMBL/GenBank/DDBJ databases">
        <authorList>
            <person name="Criscuolo A."/>
        </authorList>
    </citation>
    <scope>NUCLEOTIDE SEQUENCE [LARGE SCALE GENOMIC DNA]</scope>
    <source>
        <strain evidence="1">ACIP1116281</strain>
    </source>
</reference>
<dbReference type="AlphaFoldDB" id="A0A447IH03"/>
<proteinExistence type="predicted"/>
<protein>
    <recommendedName>
        <fullName evidence="3">DUF883 domain-containing protein</fullName>
    </recommendedName>
</protein>
<name>A0A447IH03_9HYPH</name>
<accession>A0A447IH03</accession>
<sequence length="104" mass="11270">MSLIDLFAPRRQTPMDAMADQLDTLRRDIRRVSRQVASRAGDTADDVGEVAVEFGREAARRGAHLAGVASRQAIKGAEAVRRDPVPTIALVGTALLLAHLLSRR</sequence>